<dbReference type="PRINTS" id="PR00598">
    <property type="entry name" value="HTHMARR"/>
</dbReference>
<dbReference type="Pfam" id="PF12802">
    <property type="entry name" value="MarR_2"/>
    <property type="match status" value="1"/>
</dbReference>
<dbReference type="GO" id="GO:0006950">
    <property type="term" value="P:response to stress"/>
    <property type="evidence" value="ECO:0007669"/>
    <property type="project" value="TreeGrafter"/>
</dbReference>
<dbReference type="PROSITE" id="PS01117">
    <property type="entry name" value="HTH_MARR_1"/>
    <property type="match status" value="1"/>
</dbReference>
<dbReference type="EMBL" id="MN079265">
    <property type="protein sequence ID" value="QEA07505.1"/>
    <property type="molecule type" value="Genomic_DNA"/>
</dbReference>
<dbReference type="InterPro" id="IPR036388">
    <property type="entry name" value="WH-like_DNA-bd_sf"/>
</dbReference>
<dbReference type="PANTHER" id="PTHR33164:SF43">
    <property type="entry name" value="HTH-TYPE TRANSCRIPTIONAL REPRESSOR YETL"/>
    <property type="match status" value="1"/>
</dbReference>
<keyword evidence="1" id="KW-0805">Transcription regulation</keyword>
<gene>
    <name evidence="5" type="primary">mhqR_2</name>
    <name evidence="5" type="ORF">KBTEX_03861</name>
</gene>
<name>A0A5B8RK40_9ZZZZ</name>
<feature type="domain" description="HTH marR-type" evidence="4">
    <location>
        <begin position="13"/>
        <end position="150"/>
    </location>
</feature>
<evidence type="ECO:0000256" key="3">
    <source>
        <dbReference type="ARBA" id="ARBA00023163"/>
    </source>
</evidence>
<dbReference type="InterPro" id="IPR000835">
    <property type="entry name" value="HTH_MarR-typ"/>
</dbReference>
<dbReference type="SUPFAM" id="SSF46785">
    <property type="entry name" value="Winged helix' DNA-binding domain"/>
    <property type="match status" value="1"/>
</dbReference>
<dbReference type="Gene3D" id="1.10.10.10">
    <property type="entry name" value="Winged helix-like DNA-binding domain superfamily/Winged helix DNA-binding domain"/>
    <property type="match status" value="1"/>
</dbReference>
<organism evidence="5">
    <name type="scientific">uncultured organism</name>
    <dbReference type="NCBI Taxonomy" id="155900"/>
    <lineage>
        <taxon>unclassified sequences</taxon>
        <taxon>environmental samples</taxon>
    </lineage>
</organism>
<dbReference type="GO" id="GO:0003700">
    <property type="term" value="F:DNA-binding transcription factor activity"/>
    <property type="evidence" value="ECO:0007669"/>
    <property type="project" value="InterPro"/>
</dbReference>
<reference evidence="5" key="1">
    <citation type="submission" date="2019-06" db="EMBL/GenBank/DDBJ databases">
        <authorList>
            <person name="Murdoch R.W."/>
            <person name="Fathepure B."/>
        </authorList>
    </citation>
    <scope>NUCLEOTIDE SEQUENCE</scope>
</reference>
<evidence type="ECO:0000256" key="1">
    <source>
        <dbReference type="ARBA" id="ARBA00023015"/>
    </source>
</evidence>
<dbReference type="InterPro" id="IPR039422">
    <property type="entry name" value="MarR/SlyA-like"/>
</dbReference>
<evidence type="ECO:0000313" key="5">
    <source>
        <dbReference type="EMBL" id="QEA07505.1"/>
    </source>
</evidence>
<dbReference type="PROSITE" id="PS50995">
    <property type="entry name" value="HTH_MARR_2"/>
    <property type="match status" value="1"/>
</dbReference>
<sequence length="162" mass="18796">MKDAPADDTDPRNKKVLRLWLRMLPAVGLVEQQLRSRFREHFTITLPQFDVLAELERADRPQTMSELSRLLLVSSGNVTGLVDRLVRSGYVNRRPCPDDRRVQWVELSDKGRAEFDTMARAHEAWLVELFDELSDAEVDELNRLMARMKLALKHRLDVDEVA</sequence>
<protein>
    <submittedName>
        <fullName evidence="5">HTH-type transcriptional regulator MhqR</fullName>
    </submittedName>
</protein>
<keyword evidence="3" id="KW-0804">Transcription</keyword>
<dbReference type="InterPro" id="IPR036390">
    <property type="entry name" value="WH_DNA-bd_sf"/>
</dbReference>
<proteinExistence type="predicted"/>
<dbReference type="GO" id="GO:0003677">
    <property type="term" value="F:DNA binding"/>
    <property type="evidence" value="ECO:0007669"/>
    <property type="project" value="UniProtKB-KW"/>
</dbReference>
<dbReference type="InterPro" id="IPR023187">
    <property type="entry name" value="Tscrpt_reg_MarR-type_CS"/>
</dbReference>
<dbReference type="PANTHER" id="PTHR33164">
    <property type="entry name" value="TRANSCRIPTIONAL REGULATOR, MARR FAMILY"/>
    <property type="match status" value="1"/>
</dbReference>
<dbReference type="SMART" id="SM00347">
    <property type="entry name" value="HTH_MARR"/>
    <property type="match status" value="1"/>
</dbReference>
<accession>A0A5B8RK40</accession>
<evidence type="ECO:0000256" key="2">
    <source>
        <dbReference type="ARBA" id="ARBA00023125"/>
    </source>
</evidence>
<keyword evidence="2" id="KW-0238">DNA-binding</keyword>
<dbReference type="AlphaFoldDB" id="A0A5B8RK40"/>
<evidence type="ECO:0000259" key="4">
    <source>
        <dbReference type="PROSITE" id="PS50995"/>
    </source>
</evidence>